<feature type="region of interest" description="Disordered" evidence="1">
    <location>
        <begin position="69"/>
        <end position="88"/>
    </location>
</feature>
<dbReference type="RefSeq" id="WP_147943198.1">
    <property type="nucleotide sequence ID" value="NZ_CP108085.1"/>
</dbReference>
<dbReference type="Proteomes" id="UP001432011">
    <property type="component" value="Chromosome"/>
</dbReference>
<feature type="region of interest" description="Disordered" evidence="1">
    <location>
        <begin position="28"/>
        <end position="47"/>
    </location>
</feature>
<accession>A0ABZ1SUT4</accession>
<reference evidence="2" key="1">
    <citation type="submission" date="2022-10" db="EMBL/GenBank/DDBJ databases">
        <title>The complete genomes of actinobacterial strains from the NBC collection.</title>
        <authorList>
            <person name="Joergensen T.S."/>
            <person name="Alvarez Arevalo M."/>
            <person name="Sterndorff E.B."/>
            <person name="Faurdal D."/>
            <person name="Vuksanovic O."/>
            <person name="Mourched A.-S."/>
            <person name="Charusanti P."/>
            <person name="Shaw S."/>
            <person name="Blin K."/>
            <person name="Weber T."/>
        </authorList>
    </citation>
    <scope>NUCLEOTIDE SEQUENCE</scope>
    <source>
        <strain evidence="2">NBC_00254</strain>
    </source>
</reference>
<protein>
    <recommendedName>
        <fullName evidence="4">FPG-type domain-containing protein</fullName>
    </recommendedName>
</protein>
<name>A0ABZ1SUT4_9ACTN</name>
<evidence type="ECO:0008006" key="4">
    <source>
        <dbReference type="Google" id="ProtNLM"/>
    </source>
</evidence>
<keyword evidence="3" id="KW-1185">Reference proteome</keyword>
<evidence type="ECO:0000313" key="3">
    <source>
        <dbReference type="Proteomes" id="UP001432011"/>
    </source>
</evidence>
<organism evidence="2 3">
    <name type="scientific">Microbispora hainanensis</name>
    <dbReference type="NCBI Taxonomy" id="568844"/>
    <lineage>
        <taxon>Bacteria</taxon>
        <taxon>Bacillati</taxon>
        <taxon>Actinomycetota</taxon>
        <taxon>Actinomycetes</taxon>
        <taxon>Streptosporangiales</taxon>
        <taxon>Streptosporangiaceae</taxon>
        <taxon>Microbispora</taxon>
    </lineage>
</organism>
<sequence length="88" mass="9773">MGERPTGPGTGVVLRTEHHAFADAVRRMQRRRSGSAPGSGRPGDDCGRCRRMLVRYEQDRAGQPDLRYECPACDRTAPGSNSRRRLCS</sequence>
<evidence type="ECO:0000256" key="1">
    <source>
        <dbReference type="SAM" id="MobiDB-lite"/>
    </source>
</evidence>
<proteinExistence type="predicted"/>
<gene>
    <name evidence="2" type="ORF">OG913_04390</name>
</gene>
<dbReference type="EMBL" id="CP108085">
    <property type="protein sequence ID" value="WUP76269.1"/>
    <property type="molecule type" value="Genomic_DNA"/>
</dbReference>
<evidence type="ECO:0000313" key="2">
    <source>
        <dbReference type="EMBL" id="WUP76269.1"/>
    </source>
</evidence>